<dbReference type="SUPFAM" id="SSF53335">
    <property type="entry name" value="S-adenosyl-L-methionine-dependent methyltransferases"/>
    <property type="match status" value="1"/>
</dbReference>
<dbReference type="GO" id="GO:0032259">
    <property type="term" value="P:methylation"/>
    <property type="evidence" value="ECO:0007669"/>
    <property type="project" value="UniProtKB-KW"/>
</dbReference>
<gene>
    <name evidence="5" type="ORF">DY218_16035</name>
</gene>
<evidence type="ECO:0000256" key="2">
    <source>
        <dbReference type="ARBA" id="ARBA00022603"/>
    </source>
</evidence>
<dbReference type="OrthoDB" id="9797252at2"/>
<sequence length="258" mass="27650">MAEQARPDFGRTADDYARHRAGFPPELVTRLAERGVAVDGRDVVDLGTGTGTLARLFALAGGRVTGVDPAAPLLQQAEALDREAGVNVTHRVATAEDTGLAGGGYDVVSAGQCWHWFDAPRAAAEVRRLLRPGGRVVIAHFDWLPLPGNAVAATEELITEFNPDWAYGGGTGLYPRWLTDLAVAGFGGIETFSFDLDVPYTPEAWTGRIRASAGVGASLAEAEVDRFTDALESVLRTRFPGDVLEILHRTWAVTAVRR</sequence>
<dbReference type="InterPro" id="IPR051052">
    <property type="entry name" value="Diverse_substrate_MTase"/>
</dbReference>
<comment type="caution">
    <text evidence="5">The sequence shown here is derived from an EMBL/GenBank/DDBJ whole genome shotgun (WGS) entry which is preliminary data.</text>
</comment>
<proteinExistence type="inferred from homology"/>
<keyword evidence="6" id="KW-1185">Reference proteome</keyword>
<evidence type="ECO:0000256" key="3">
    <source>
        <dbReference type="ARBA" id="ARBA00022679"/>
    </source>
</evidence>
<keyword evidence="3 5" id="KW-0808">Transferase</keyword>
<dbReference type="AlphaFoldDB" id="A0A372M4Z5"/>
<evidence type="ECO:0000256" key="1">
    <source>
        <dbReference type="ARBA" id="ARBA00008361"/>
    </source>
</evidence>
<keyword evidence="2 5" id="KW-0489">Methyltransferase</keyword>
<dbReference type="CDD" id="cd02440">
    <property type="entry name" value="AdoMet_MTases"/>
    <property type="match status" value="1"/>
</dbReference>
<evidence type="ECO:0000259" key="4">
    <source>
        <dbReference type="Pfam" id="PF08241"/>
    </source>
</evidence>
<dbReference type="EMBL" id="QUAK01000087">
    <property type="protein sequence ID" value="RFU85605.1"/>
    <property type="molecule type" value="Genomic_DNA"/>
</dbReference>
<dbReference type="InterPro" id="IPR013216">
    <property type="entry name" value="Methyltransf_11"/>
</dbReference>
<protein>
    <submittedName>
        <fullName evidence="5">Class I SAM-dependent methyltransferase</fullName>
    </submittedName>
</protein>
<feature type="domain" description="Methyltransferase type 11" evidence="4">
    <location>
        <begin position="44"/>
        <end position="138"/>
    </location>
</feature>
<organism evidence="5 6">
    <name type="scientific">Streptomyces triticagri</name>
    <dbReference type="NCBI Taxonomy" id="2293568"/>
    <lineage>
        <taxon>Bacteria</taxon>
        <taxon>Bacillati</taxon>
        <taxon>Actinomycetota</taxon>
        <taxon>Actinomycetes</taxon>
        <taxon>Kitasatosporales</taxon>
        <taxon>Streptomycetaceae</taxon>
        <taxon>Streptomyces</taxon>
    </lineage>
</organism>
<accession>A0A372M4Z5</accession>
<comment type="similarity">
    <text evidence="1">Belongs to the methyltransferase superfamily.</text>
</comment>
<reference evidence="5 6" key="1">
    <citation type="submission" date="2018-08" db="EMBL/GenBank/DDBJ databases">
        <title>Isolation, diversity and antifungal activity of Actinobacteria from wheat.</title>
        <authorList>
            <person name="Han C."/>
        </authorList>
    </citation>
    <scope>NUCLEOTIDE SEQUENCE [LARGE SCALE GENOMIC DNA]</scope>
    <source>
        <strain evidence="5 6">NEAU-YY421</strain>
    </source>
</reference>
<evidence type="ECO:0000313" key="6">
    <source>
        <dbReference type="Proteomes" id="UP000263094"/>
    </source>
</evidence>
<dbReference type="Gene3D" id="3.40.50.150">
    <property type="entry name" value="Vaccinia Virus protein VP39"/>
    <property type="match status" value="1"/>
</dbReference>
<dbReference type="Proteomes" id="UP000263094">
    <property type="component" value="Unassembled WGS sequence"/>
</dbReference>
<dbReference type="PANTHER" id="PTHR44942:SF4">
    <property type="entry name" value="METHYLTRANSFERASE TYPE 11 DOMAIN-CONTAINING PROTEIN"/>
    <property type="match status" value="1"/>
</dbReference>
<dbReference type="RefSeq" id="WP_128556707.1">
    <property type="nucleotide sequence ID" value="NZ_QUAK01000087.1"/>
</dbReference>
<dbReference type="Pfam" id="PF08241">
    <property type="entry name" value="Methyltransf_11"/>
    <property type="match status" value="1"/>
</dbReference>
<dbReference type="GO" id="GO:0008757">
    <property type="term" value="F:S-adenosylmethionine-dependent methyltransferase activity"/>
    <property type="evidence" value="ECO:0007669"/>
    <property type="project" value="InterPro"/>
</dbReference>
<evidence type="ECO:0000313" key="5">
    <source>
        <dbReference type="EMBL" id="RFU85605.1"/>
    </source>
</evidence>
<name>A0A372M4Z5_9ACTN</name>
<dbReference type="PANTHER" id="PTHR44942">
    <property type="entry name" value="METHYLTRANSF_11 DOMAIN-CONTAINING PROTEIN"/>
    <property type="match status" value="1"/>
</dbReference>
<dbReference type="InterPro" id="IPR029063">
    <property type="entry name" value="SAM-dependent_MTases_sf"/>
</dbReference>